<gene>
    <name evidence="2" type="ORF">L0P03_19575</name>
</gene>
<evidence type="ECO:0000259" key="1">
    <source>
        <dbReference type="Pfam" id="PF18925"/>
    </source>
</evidence>
<organism evidence="2 3">
    <name type="scientific">Odoribacter splanchnicus</name>
    <dbReference type="NCBI Taxonomy" id="28118"/>
    <lineage>
        <taxon>Bacteria</taxon>
        <taxon>Pseudomonadati</taxon>
        <taxon>Bacteroidota</taxon>
        <taxon>Bacteroidia</taxon>
        <taxon>Bacteroidales</taxon>
        <taxon>Odoribacteraceae</taxon>
        <taxon>Odoribacter</taxon>
    </lineage>
</organism>
<reference evidence="2" key="1">
    <citation type="submission" date="2022-01" db="EMBL/GenBank/DDBJ databases">
        <title>Collection of gut derived symbiotic bacterial strains cultured from healthy donors.</title>
        <authorList>
            <person name="Lin H."/>
            <person name="Kohout C."/>
            <person name="Waligurski E."/>
            <person name="Pamer E.G."/>
        </authorList>
    </citation>
    <scope>NUCLEOTIDE SEQUENCE</scope>
    <source>
        <strain evidence="2">DFI.1.149</strain>
    </source>
</reference>
<proteinExistence type="predicted"/>
<accession>A0AAW5CJQ7</accession>
<name>A0AAW5CJQ7_9BACT</name>
<dbReference type="Pfam" id="PF18925">
    <property type="entry name" value="DUF5675"/>
    <property type="match status" value="1"/>
</dbReference>
<dbReference type="InterPro" id="IPR043732">
    <property type="entry name" value="DUF5675"/>
</dbReference>
<dbReference type="AlphaFoldDB" id="A0AAW5CJQ7"/>
<comment type="caution">
    <text evidence="2">The sequence shown here is derived from an EMBL/GenBank/DDBJ whole genome shotgun (WGS) entry which is preliminary data.</text>
</comment>
<dbReference type="RefSeq" id="WP_046403767.1">
    <property type="nucleotide sequence ID" value="NZ_JADMYR010000054.1"/>
</dbReference>
<protein>
    <submittedName>
        <fullName evidence="2">DUF5675 family protein</fullName>
    </submittedName>
</protein>
<evidence type="ECO:0000313" key="3">
    <source>
        <dbReference type="Proteomes" id="UP001199750"/>
    </source>
</evidence>
<dbReference type="Proteomes" id="UP001199750">
    <property type="component" value="Unassembled WGS sequence"/>
</dbReference>
<feature type="domain" description="DUF5675" evidence="1">
    <location>
        <begin position="5"/>
        <end position="121"/>
    </location>
</feature>
<evidence type="ECO:0000313" key="2">
    <source>
        <dbReference type="EMBL" id="MCG4962020.1"/>
    </source>
</evidence>
<dbReference type="EMBL" id="JAKNDN010000054">
    <property type="protein sequence ID" value="MCG4962020.1"/>
    <property type="molecule type" value="Genomic_DNA"/>
</dbReference>
<sequence>MELLLQRLYLKTEYTIGRLSVDGLYFCDTLEDRVHDLSCEPKIPGRTAIPAGRYEVTVNRSPRFGRDLPRLLDVPGFTGILIHRGNTAADTSGCILVGENREPGRVVNSTPYELRLTQMLKEAQQWGEKNYITITEE</sequence>